<reference evidence="2" key="1">
    <citation type="submission" date="2015-02" db="EMBL/GenBank/DDBJ databases">
        <title>Description and complete genome sequence of the first cultured representative of the subdivision 5 of the Verrucomicrobia phylum.</title>
        <authorList>
            <person name="Spring S."/>
            <person name="Bunk B."/>
            <person name="Sproer C."/>
            <person name="Klenk H.-P."/>
        </authorList>
    </citation>
    <scope>NUCLEOTIDE SEQUENCE [LARGE SCALE GENOMIC DNA]</scope>
    <source>
        <strain evidence="2">L21-Fru-AB</strain>
    </source>
</reference>
<evidence type="ECO:0000313" key="1">
    <source>
        <dbReference type="EMBL" id="AKJ63294.1"/>
    </source>
</evidence>
<name>A0A0G3EGJ1_9BACT</name>
<dbReference type="Proteomes" id="UP000035268">
    <property type="component" value="Chromosome"/>
</dbReference>
<dbReference type="KEGG" id="vbl:L21SP4_00004"/>
<accession>A0A0G3EGJ1</accession>
<reference evidence="1 2" key="2">
    <citation type="journal article" date="2016" name="ISME J.">
        <title>Characterization of the first cultured representative of Verrucomicrobia subdivision 5 indicates the proposal of a novel phylum.</title>
        <authorList>
            <person name="Spring S."/>
            <person name="Bunk B."/>
            <person name="Sproer C."/>
            <person name="Schumann P."/>
            <person name="Rohde M."/>
            <person name="Tindall B.J."/>
            <person name="Klenk H.P."/>
        </authorList>
    </citation>
    <scope>NUCLEOTIDE SEQUENCE [LARGE SCALE GENOMIC DNA]</scope>
    <source>
        <strain evidence="1 2">L21-Fru-AB</strain>
    </source>
</reference>
<dbReference type="RefSeq" id="WP_052880740.1">
    <property type="nucleotide sequence ID" value="NZ_CP010904.1"/>
</dbReference>
<gene>
    <name evidence="1" type="ORF">L21SP4_00004</name>
</gene>
<dbReference type="STRING" id="1307763.L21SP4_00004"/>
<dbReference type="EMBL" id="CP010904">
    <property type="protein sequence ID" value="AKJ63294.1"/>
    <property type="molecule type" value="Genomic_DNA"/>
</dbReference>
<evidence type="ECO:0000313" key="2">
    <source>
        <dbReference type="Proteomes" id="UP000035268"/>
    </source>
</evidence>
<proteinExistence type="predicted"/>
<sequence length="90" mass="10286">MPDDRSSDKNEKRIAALLGIGFEQDGHTRLSWGRDHVVGGGDEHVHEWIAALCRRVEKRLERERIALADLDIDELKVLISEAVEEMPEVR</sequence>
<dbReference type="AlphaFoldDB" id="A0A0G3EGJ1"/>
<keyword evidence="2" id="KW-1185">Reference proteome</keyword>
<organism evidence="1 2">
    <name type="scientific">Kiritimatiella glycovorans</name>
    <dbReference type="NCBI Taxonomy" id="1307763"/>
    <lineage>
        <taxon>Bacteria</taxon>
        <taxon>Pseudomonadati</taxon>
        <taxon>Kiritimatiellota</taxon>
        <taxon>Kiritimatiellia</taxon>
        <taxon>Kiritimatiellales</taxon>
        <taxon>Kiritimatiellaceae</taxon>
        <taxon>Kiritimatiella</taxon>
    </lineage>
</organism>
<protein>
    <submittedName>
        <fullName evidence="1">Uncharacterized protein</fullName>
    </submittedName>
</protein>